<dbReference type="Proteomes" id="UP000297998">
    <property type="component" value="Unassembled WGS sequence"/>
</dbReference>
<proteinExistence type="predicted"/>
<evidence type="ECO:0000256" key="3">
    <source>
        <dbReference type="ARBA" id="ARBA00023163"/>
    </source>
</evidence>
<dbReference type="RefSeq" id="WP_135835201.1">
    <property type="nucleotide sequence ID" value="NZ_SRPE01000004.1"/>
</dbReference>
<dbReference type="InterPro" id="IPR018060">
    <property type="entry name" value="HTH_AraC"/>
</dbReference>
<dbReference type="InterPro" id="IPR020449">
    <property type="entry name" value="Tscrpt_reg_AraC-type_HTH"/>
</dbReference>
<dbReference type="AlphaFoldDB" id="A0A4Z1BSP8"/>
<keyword evidence="6" id="KW-1185">Reference proteome</keyword>
<keyword evidence="1" id="KW-0805">Transcription regulation</keyword>
<dbReference type="InterPro" id="IPR037923">
    <property type="entry name" value="HTH-like"/>
</dbReference>
<dbReference type="PANTHER" id="PTHR43280:SF32">
    <property type="entry name" value="TRANSCRIPTIONAL REGULATORY PROTEIN"/>
    <property type="match status" value="1"/>
</dbReference>
<organism evidence="5 6">
    <name type="scientific">Empedobacter tilapiae</name>
    <dbReference type="NCBI Taxonomy" id="2491114"/>
    <lineage>
        <taxon>Bacteria</taxon>
        <taxon>Pseudomonadati</taxon>
        <taxon>Bacteroidota</taxon>
        <taxon>Flavobacteriia</taxon>
        <taxon>Flavobacteriales</taxon>
        <taxon>Weeksellaceae</taxon>
        <taxon>Empedobacter</taxon>
    </lineage>
</organism>
<dbReference type="InterPro" id="IPR014710">
    <property type="entry name" value="RmlC-like_jellyroll"/>
</dbReference>
<dbReference type="SUPFAM" id="SSF51215">
    <property type="entry name" value="Regulatory protein AraC"/>
    <property type="match status" value="1"/>
</dbReference>
<evidence type="ECO:0000313" key="5">
    <source>
        <dbReference type="EMBL" id="TGN28019.1"/>
    </source>
</evidence>
<accession>A0A4Z1BSP8</accession>
<dbReference type="PROSITE" id="PS01124">
    <property type="entry name" value="HTH_ARAC_FAMILY_2"/>
    <property type="match status" value="1"/>
</dbReference>
<reference evidence="5 6" key="1">
    <citation type="submission" date="2019-03" db="EMBL/GenBank/DDBJ databases">
        <title>Empedobacter tilapiae sp. nov., isolated from an intestine of Nile tilapia Oreochromis niloticus.</title>
        <authorList>
            <person name="Kim Y.-O."/>
            <person name="Yoon J.-H."/>
        </authorList>
    </citation>
    <scope>NUCLEOTIDE SEQUENCE [LARGE SCALE GENOMIC DNA]</scope>
    <source>
        <strain evidence="5 6">MRS2</strain>
    </source>
</reference>
<dbReference type="EMBL" id="SRPE01000004">
    <property type="protein sequence ID" value="TGN28019.1"/>
    <property type="molecule type" value="Genomic_DNA"/>
</dbReference>
<gene>
    <name evidence="5" type="ORF">E4J94_07350</name>
</gene>
<feature type="domain" description="HTH araC/xylS-type" evidence="4">
    <location>
        <begin position="186"/>
        <end position="284"/>
    </location>
</feature>
<dbReference type="Pfam" id="PF02311">
    <property type="entry name" value="AraC_binding"/>
    <property type="match status" value="1"/>
</dbReference>
<comment type="caution">
    <text evidence="5">The sequence shown here is derived from an EMBL/GenBank/DDBJ whole genome shotgun (WGS) entry which is preliminary data.</text>
</comment>
<dbReference type="SMART" id="SM00342">
    <property type="entry name" value="HTH_ARAC"/>
    <property type="match status" value="1"/>
</dbReference>
<dbReference type="PANTHER" id="PTHR43280">
    <property type="entry name" value="ARAC-FAMILY TRANSCRIPTIONAL REGULATOR"/>
    <property type="match status" value="1"/>
</dbReference>
<dbReference type="Gene3D" id="1.10.10.60">
    <property type="entry name" value="Homeodomain-like"/>
    <property type="match status" value="1"/>
</dbReference>
<evidence type="ECO:0000256" key="1">
    <source>
        <dbReference type="ARBA" id="ARBA00023015"/>
    </source>
</evidence>
<evidence type="ECO:0000256" key="2">
    <source>
        <dbReference type="ARBA" id="ARBA00023125"/>
    </source>
</evidence>
<protein>
    <submittedName>
        <fullName evidence="5">AraC family transcriptional regulator</fullName>
    </submittedName>
</protein>
<dbReference type="Gene3D" id="2.60.120.10">
    <property type="entry name" value="Jelly Rolls"/>
    <property type="match status" value="1"/>
</dbReference>
<dbReference type="InterPro" id="IPR003313">
    <property type="entry name" value="AraC-bd"/>
</dbReference>
<dbReference type="SUPFAM" id="SSF46689">
    <property type="entry name" value="Homeodomain-like"/>
    <property type="match status" value="1"/>
</dbReference>
<dbReference type="InterPro" id="IPR009057">
    <property type="entry name" value="Homeodomain-like_sf"/>
</dbReference>
<evidence type="ECO:0000313" key="6">
    <source>
        <dbReference type="Proteomes" id="UP000297998"/>
    </source>
</evidence>
<dbReference type="GO" id="GO:0043565">
    <property type="term" value="F:sequence-specific DNA binding"/>
    <property type="evidence" value="ECO:0007669"/>
    <property type="project" value="InterPro"/>
</dbReference>
<keyword evidence="3" id="KW-0804">Transcription</keyword>
<dbReference type="OrthoDB" id="2666928at2"/>
<name>A0A4Z1BSP8_9FLAO</name>
<sequence length="285" mass="34010">MRTYPFIYTINHIQKINTTTIKERLSRKPHDLFSPHRTDFFMIYLFTEGEGKHIVDFEEIEVKPNHILFISKGQVHAFDPKESYDGRALIFTEDFFCRTSHDCQFLQSTILFKNIFHQAFFDVKNNFDKLYDLFIEIFNELKNPVDHKQSEILHNLLYRILLLSEREIEFQEGFEKKQSLQHNIVLSFIQSVEENYKQQKKLVFYTDLLRVGIRSLQISTAKELNKTPKDIINDRVILEAKRKLTYENILIKEIAYDLGFEETTNFIKFFKLKTGLTPNEFKDSI</sequence>
<evidence type="ECO:0000259" key="4">
    <source>
        <dbReference type="PROSITE" id="PS01124"/>
    </source>
</evidence>
<dbReference type="GO" id="GO:0003700">
    <property type="term" value="F:DNA-binding transcription factor activity"/>
    <property type="evidence" value="ECO:0007669"/>
    <property type="project" value="InterPro"/>
</dbReference>
<dbReference type="Pfam" id="PF12833">
    <property type="entry name" value="HTH_18"/>
    <property type="match status" value="1"/>
</dbReference>
<keyword evidence="2" id="KW-0238">DNA-binding</keyword>
<dbReference type="PRINTS" id="PR00032">
    <property type="entry name" value="HTHARAC"/>
</dbReference>